<comment type="similarity">
    <text evidence="1 6">Belongs to the sigma-70 factor family. ECF subfamily.</text>
</comment>
<dbReference type="PANTHER" id="PTHR43133:SF25">
    <property type="entry name" value="RNA POLYMERASE SIGMA FACTOR RFAY-RELATED"/>
    <property type="match status" value="1"/>
</dbReference>
<dbReference type="InterPro" id="IPR013325">
    <property type="entry name" value="RNA_pol_sigma_r2"/>
</dbReference>
<keyword evidence="3 6" id="KW-0731">Sigma factor</keyword>
<dbReference type="InterPro" id="IPR013324">
    <property type="entry name" value="RNA_pol_sigma_r3/r4-like"/>
</dbReference>
<dbReference type="Gene3D" id="1.10.1740.10">
    <property type="match status" value="1"/>
</dbReference>
<dbReference type="NCBIfam" id="NF009199">
    <property type="entry name" value="PRK12547.1"/>
    <property type="match status" value="1"/>
</dbReference>
<dbReference type="InterPro" id="IPR007627">
    <property type="entry name" value="RNA_pol_sigma70_r2"/>
</dbReference>
<dbReference type="Proteomes" id="UP001595536">
    <property type="component" value="Unassembled WGS sequence"/>
</dbReference>
<dbReference type="InterPro" id="IPR039425">
    <property type="entry name" value="RNA_pol_sigma-70-like"/>
</dbReference>
<feature type="domain" description="RNA polymerase sigma factor 70 region 4 type 2" evidence="8">
    <location>
        <begin position="103"/>
        <end position="154"/>
    </location>
</feature>
<keyword evidence="2 6" id="KW-0805">Transcription regulation</keyword>
<evidence type="ECO:0000313" key="9">
    <source>
        <dbReference type="EMBL" id="MFC3265161.1"/>
    </source>
</evidence>
<keyword evidence="10" id="KW-1185">Reference proteome</keyword>
<reference evidence="10" key="1">
    <citation type="journal article" date="2019" name="Int. J. Syst. Evol. Microbiol.">
        <title>The Global Catalogue of Microorganisms (GCM) 10K type strain sequencing project: providing services to taxonomists for standard genome sequencing and annotation.</title>
        <authorList>
            <consortium name="The Broad Institute Genomics Platform"/>
            <consortium name="The Broad Institute Genome Sequencing Center for Infectious Disease"/>
            <person name="Wu L."/>
            <person name="Ma J."/>
        </authorList>
    </citation>
    <scope>NUCLEOTIDE SEQUENCE [LARGE SCALE GENOMIC DNA]</scope>
    <source>
        <strain evidence="10">CCM 7941</strain>
    </source>
</reference>
<accession>A0ABV7LBG8</accession>
<dbReference type="InterPro" id="IPR000838">
    <property type="entry name" value="RNA_pol_sigma70_ECF_CS"/>
</dbReference>
<dbReference type="EMBL" id="JBHRUV010000013">
    <property type="protein sequence ID" value="MFC3265161.1"/>
    <property type="molecule type" value="Genomic_DNA"/>
</dbReference>
<name>A0ABV7LBG8_9HYPH</name>
<dbReference type="SUPFAM" id="SSF88659">
    <property type="entry name" value="Sigma3 and sigma4 domains of RNA polymerase sigma factors"/>
    <property type="match status" value="1"/>
</dbReference>
<evidence type="ECO:0000256" key="2">
    <source>
        <dbReference type="ARBA" id="ARBA00023015"/>
    </source>
</evidence>
<evidence type="ECO:0000259" key="7">
    <source>
        <dbReference type="Pfam" id="PF04542"/>
    </source>
</evidence>
<keyword evidence="5 6" id="KW-0804">Transcription</keyword>
<organism evidence="9 10">
    <name type="scientific">Camelimonas abortus</name>
    <dbReference type="NCBI Taxonomy" id="1017184"/>
    <lineage>
        <taxon>Bacteria</taxon>
        <taxon>Pseudomonadati</taxon>
        <taxon>Pseudomonadota</taxon>
        <taxon>Alphaproteobacteria</taxon>
        <taxon>Hyphomicrobiales</taxon>
        <taxon>Chelatococcaceae</taxon>
        <taxon>Camelimonas</taxon>
    </lineage>
</organism>
<dbReference type="InterPro" id="IPR013249">
    <property type="entry name" value="RNA_pol_sigma70_r4_t2"/>
</dbReference>
<evidence type="ECO:0000259" key="8">
    <source>
        <dbReference type="Pfam" id="PF08281"/>
    </source>
</evidence>
<evidence type="ECO:0000256" key="4">
    <source>
        <dbReference type="ARBA" id="ARBA00023125"/>
    </source>
</evidence>
<dbReference type="CDD" id="cd06171">
    <property type="entry name" value="Sigma70_r4"/>
    <property type="match status" value="1"/>
</dbReference>
<dbReference type="Gene3D" id="1.10.10.10">
    <property type="entry name" value="Winged helix-like DNA-binding domain superfamily/Winged helix DNA-binding domain"/>
    <property type="match status" value="1"/>
</dbReference>
<gene>
    <name evidence="9" type="ORF">ACFOEX_02145</name>
</gene>
<dbReference type="Pfam" id="PF04542">
    <property type="entry name" value="Sigma70_r2"/>
    <property type="match status" value="1"/>
</dbReference>
<dbReference type="Pfam" id="PF08281">
    <property type="entry name" value="Sigma70_r4_2"/>
    <property type="match status" value="1"/>
</dbReference>
<evidence type="ECO:0000256" key="1">
    <source>
        <dbReference type="ARBA" id="ARBA00010641"/>
    </source>
</evidence>
<evidence type="ECO:0000256" key="3">
    <source>
        <dbReference type="ARBA" id="ARBA00023082"/>
    </source>
</evidence>
<dbReference type="RefSeq" id="WP_376829937.1">
    <property type="nucleotide sequence ID" value="NZ_JBHLWR010000006.1"/>
</dbReference>
<protein>
    <recommendedName>
        <fullName evidence="6">RNA polymerase sigma factor</fullName>
    </recommendedName>
</protein>
<feature type="domain" description="RNA polymerase sigma-70 region 2" evidence="7">
    <location>
        <begin position="15"/>
        <end position="77"/>
    </location>
</feature>
<dbReference type="InterPro" id="IPR014284">
    <property type="entry name" value="RNA_pol_sigma-70_dom"/>
</dbReference>
<dbReference type="InterPro" id="IPR036388">
    <property type="entry name" value="WH-like_DNA-bd_sf"/>
</dbReference>
<dbReference type="PANTHER" id="PTHR43133">
    <property type="entry name" value="RNA POLYMERASE ECF-TYPE SIGMA FACTO"/>
    <property type="match status" value="1"/>
</dbReference>
<evidence type="ECO:0000313" key="10">
    <source>
        <dbReference type="Proteomes" id="UP001595536"/>
    </source>
</evidence>
<dbReference type="NCBIfam" id="TIGR02937">
    <property type="entry name" value="sigma70-ECF"/>
    <property type="match status" value="1"/>
</dbReference>
<proteinExistence type="inferred from homology"/>
<sequence length="185" mass="20243">MTDPDRFKTALLAELQSLRAFAISITGNVERADDLVQDTLVKAWSNMHGYTEGTNIRAWLFTILRNTFYSDFRKRSREVEDDGAYAARLSVHAPQHGHMDLADFRKALATLPDDQREALILVGASGFSYEEAAEICGCALGTIKSRINRARARLADMLAVSSGADFGPDADSCAAMPDVAGGRRD</sequence>
<dbReference type="PROSITE" id="PS01063">
    <property type="entry name" value="SIGMA70_ECF"/>
    <property type="match status" value="1"/>
</dbReference>
<dbReference type="SUPFAM" id="SSF88946">
    <property type="entry name" value="Sigma2 domain of RNA polymerase sigma factors"/>
    <property type="match status" value="1"/>
</dbReference>
<comment type="caution">
    <text evidence="9">The sequence shown here is derived from an EMBL/GenBank/DDBJ whole genome shotgun (WGS) entry which is preliminary data.</text>
</comment>
<evidence type="ECO:0000256" key="6">
    <source>
        <dbReference type="RuleBase" id="RU000716"/>
    </source>
</evidence>
<keyword evidence="4 6" id="KW-0238">DNA-binding</keyword>
<evidence type="ECO:0000256" key="5">
    <source>
        <dbReference type="ARBA" id="ARBA00023163"/>
    </source>
</evidence>